<dbReference type="FunCoup" id="A0A0G4GEA0">
    <property type="interactions" value="9"/>
</dbReference>
<evidence type="ECO:0000256" key="7">
    <source>
        <dbReference type="ARBA" id="ARBA00022982"/>
    </source>
</evidence>
<dbReference type="InterPro" id="IPR008027">
    <property type="entry name" value="QCR9"/>
</dbReference>
<evidence type="ECO:0000313" key="11">
    <source>
        <dbReference type="EMBL" id="CEM27720.1"/>
    </source>
</evidence>
<dbReference type="GO" id="GO:0045275">
    <property type="term" value="C:respiratory chain complex III"/>
    <property type="evidence" value="ECO:0007669"/>
    <property type="project" value="InterPro"/>
</dbReference>
<keyword evidence="5" id="KW-0812">Transmembrane</keyword>
<gene>
    <name evidence="11" type="ORF">Vbra_943</name>
</gene>
<evidence type="ECO:0000256" key="4">
    <source>
        <dbReference type="ARBA" id="ARBA00022660"/>
    </source>
</evidence>
<name>A0A0G4GEA0_VITBC</name>
<evidence type="ECO:0000256" key="5">
    <source>
        <dbReference type="ARBA" id="ARBA00022692"/>
    </source>
</evidence>
<dbReference type="GO" id="GO:0006122">
    <property type="term" value="P:mitochondrial electron transport, ubiquinol to cytochrome c"/>
    <property type="evidence" value="ECO:0007669"/>
    <property type="project" value="InterPro"/>
</dbReference>
<dbReference type="Pfam" id="PF05365">
    <property type="entry name" value="UCR_UQCRX_QCR9"/>
    <property type="match status" value="1"/>
</dbReference>
<keyword evidence="10" id="KW-0472">Membrane</keyword>
<evidence type="ECO:0000313" key="12">
    <source>
        <dbReference type="Proteomes" id="UP000041254"/>
    </source>
</evidence>
<comment type="subcellular location">
    <subcellularLocation>
        <location evidence="1">Mitochondrion inner membrane</location>
        <topology evidence="1">Single-pass membrane protein</topology>
    </subcellularLocation>
</comment>
<dbReference type="AlphaFoldDB" id="A0A0G4GEA0"/>
<dbReference type="InterPro" id="IPR036656">
    <property type="entry name" value="QCR9_sf"/>
</dbReference>
<dbReference type="OrthoDB" id="9970435at2759"/>
<sequence length="157" mass="18510">MRLSRFHRVPRPATLTGWSSLASMYHTLLGGPLEKFYGETLGHFGSVYRQSDPHWAKAALNSSRVGKDSMDWFFRAFNKLQLYELFLKDTPRFWLFVAVGSCLGTWYWNEAWNALWCYCNKGKLYRDNPYNYPEPEWDGWTPSTAPYQNFRMLTPDL</sequence>
<dbReference type="InParanoid" id="A0A0G4GEA0"/>
<evidence type="ECO:0000256" key="1">
    <source>
        <dbReference type="ARBA" id="ARBA00004434"/>
    </source>
</evidence>
<keyword evidence="6" id="KW-0999">Mitochondrion inner membrane</keyword>
<evidence type="ECO:0000256" key="3">
    <source>
        <dbReference type="ARBA" id="ARBA00022448"/>
    </source>
</evidence>
<protein>
    <submittedName>
        <fullName evidence="11">Uncharacterized protein</fullName>
    </submittedName>
</protein>
<dbReference type="Proteomes" id="UP000041254">
    <property type="component" value="Unassembled WGS sequence"/>
</dbReference>
<keyword evidence="3" id="KW-0813">Transport</keyword>
<dbReference type="VEuPathDB" id="CryptoDB:Vbra_943"/>
<keyword evidence="8" id="KW-1133">Transmembrane helix</keyword>
<proteinExistence type="inferred from homology"/>
<dbReference type="GO" id="GO:0005743">
    <property type="term" value="C:mitochondrial inner membrane"/>
    <property type="evidence" value="ECO:0007669"/>
    <property type="project" value="UniProtKB-SubCell"/>
</dbReference>
<evidence type="ECO:0000256" key="8">
    <source>
        <dbReference type="ARBA" id="ARBA00022989"/>
    </source>
</evidence>
<organism evidence="11 12">
    <name type="scientific">Vitrella brassicaformis (strain CCMP3155)</name>
    <dbReference type="NCBI Taxonomy" id="1169540"/>
    <lineage>
        <taxon>Eukaryota</taxon>
        <taxon>Sar</taxon>
        <taxon>Alveolata</taxon>
        <taxon>Colpodellida</taxon>
        <taxon>Vitrellaceae</taxon>
        <taxon>Vitrella</taxon>
    </lineage>
</organism>
<keyword evidence="4" id="KW-0679">Respiratory chain</keyword>
<dbReference type="EMBL" id="CDMY01000639">
    <property type="protein sequence ID" value="CEM27720.1"/>
    <property type="molecule type" value="Genomic_DNA"/>
</dbReference>
<reference evidence="11 12" key="1">
    <citation type="submission" date="2014-11" db="EMBL/GenBank/DDBJ databases">
        <authorList>
            <person name="Zhu J."/>
            <person name="Qi W."/>
            <person name="Song R."/>
        </authorList>
    </citation>
    <scope>NUCLEOTIDE SEQUENCE [LARGE SCALE GENOMIC DNA]</scope>
</reference>
<evidence type="ECO:0000256" key="6">
    <source>
        <dbReference type="ARBA" id="ARBA00022792"/>
    </source>
</evidence>
<accession>A0A0G4GEA0</accession>
<evidence type="ECO:0000256" key="10">
    <source>
        <dbReference type="ARBA" id="ARBA00023136"/>
    </source>
</evidence>
<comment type="similarity">
    <text evidence="2">Belongs to the UQCR10/QCR9 family.</text>
</comment>
<keyword evidence="9" id="KW-0496">Mitochondrion</keyword>
<evidence type="ECO:0000256" key="9">
    <source>
        <dbReference type="ARBA" id="ARBA00023128"/>
    </source>
</evidence>
<keyword evidence="12" id="KW-1185">Reference proteome</keyword>
<dbReference type="SUPFAM" id="SSF81514">
    <property type="entry name" value="Subunit X (non-heme 7 kDa protein) of cytochrome bc1 complex (Ubiquinol-cytochrome c reductase)"/>
    <property type="match status" value="1"/>
</dbReference>
<keyword evidence="7" id="KW-0249">Electron transport</keyword>
<evidence type="ECO:0000256" key="2">
    <source>
        <dbReference type="ARBA" id="ARBA00007856"/>
    </source>
</evidence>
<dbReference type="Gene3D" id="1.20.5.260">
    <property type="entry name" value="Cytochrome b-c1 complex subunit 9"/>
    <property type="match status" value="1"/>
</dbReference>